<protein>
    <submittedName>
        <fullName evidence="1">Uncharacterized protein</fullName>
    </submittedName>
</protein>
<dbReference type="EMBL" id="JARBJD010000001">
    <property type="protein sequence ID" value="KAK2964956.1"/>
    <property type="molecule type" value="Genomic_DNA"/>
</dbReference>
<evidence type="ECO:0000313" key="1">
    <source>
        <dbReference type="EMBL" id="KAK2964956.1"/>
    </source>
</evidence>
<organism evidence="1 2">
    <name type="scientific">Blattamonas nauphoetae</name>
    <dbReference type="NCBI Taxonomy" id="2049346"/>
    <lineage>
        <taxon>Eukaryota</taxon>
        <taxon>Metamonada</taxon>
        <taxon>Preaxostyla</taxon>
        <taxon>Oxymonadida</taxon>
        <taxon>Blattamonas</taxon>
    </lineage>
</organism>
<accession>A0ABQ9YMP3</accession>
<proteinExistence type="predicted"/>
<evidence type="ECO:0000313" key="2">
    <source>
        <dbReference type="Proteomes" id="UP001281761"/>
    </source>
</evidence>
<reference evidence="1 2" key="1">
    <citation type="journal article" date="2022" name="bioRxiv">
        <title>Genomics of Preaxostyla Flagellates Illuminates Evolutionary Transitions and the Path Towards Mitochondrial Loss.</title>
        <authorList>
            <person name="Novak L.V.F."/>
            <person name="Treitli S.C."/>
            <person name="Pyrih J."/>
            <person name="Halakuc P."/>
            <person name="Pipaliya S.V."/>
            <person name="Vacek V."/>
            <person name="Brzon O."/>
            <person name="Soukal P."/>
            <person name="Eme L."/>
            <person name="Dacks J.B."/>
            <person name="Karnkowska A."/>
            <person name="Elias M."/>
            <person name="Hampl V."/>
        </authorList>
    </citation>
    <scope>NUCLEOTIDE SEQUENCE [LARGE SCALE GENOMIC DNA]</scope>
    <source>
        <strain evidence="1">NAU3</strain>
        <tissue evidence="1">Gut</tissue>
    </source>
</reference>
<dbReference type="Proteomes" id="UP001281761">
    <property type="component" value="Unassembled WGS sequence"/>
</dbReference>
<keyword evidence="2" id="KW-1185">Reference proteome</keyword>
<sequence>MGRRTQIIRFGSAPVQCSTCLRSTALHSNTGNAVDRTSSQSNRTTLTPSRLAPVACLSLDSIHSRNSTRYSFFVFFSSLVTQPGMSIRPALSHPFLLSSYH</sequence>
<comment type="caution">
    <text evidence="1">The sequence shown here is derived from an EMBL/GenBank/DDBJ whole genome shotgun (WGS) entry which is preliminary data.</text>
</comment>
<name>A0ABQ9YMP3_9EUKA</name>
<gene>
    <name evidence="1" type="ORF">BLNAU_257</name>
</gene>